<sequence length="197" mass="21996">MQEKANEYGYLKDKLILTNEAVLKKISTTDTPPEIVAVAVQKQYDKNILKSCKKVVLLENIRDLGNLGTILRTSVAFGADAVVLYGECADLYNPKCVRSSVGNLWKIPVVQFKEFDELSVFNDFCRVATLPKANSYLKDFKTVYPCVLMFGSEADGLSRELVDFANREVKIEMAASVESLNLSVSCAVILYKLFCLQ</sequence>
<proteinExistence type="predicted"/>
<dbReference type="CDD" id="cd18095">
    <property type="entry name" value="SpoU-like_rRNA-MTase"/>
    <property type="match status" value="1"/>
</dbReference>
<dbReference type="InterPro" id="IPR001537">
    <property type="entry name" value="SpoU_MeTrfase"/>
</dbReference>
<dbReference type="GO" id="GO:0032259">
    <property type="term" value="P:methylation"/>
    <property type="evidence" value="ECO:0007669"/>
    <property type="project" value="UniProtKB-KW"/>
</dbReference>
<dbReference type="Pfam" id="PF00588">
    <property type="entry name" value="SpoU_methylase"/>
    <property type="match status" value="1"/>
</dbReference>
<name>A0A9D1EYW2_9BACT</name>
<dbReference type="EMBL" id="DVIU01000111">
    <property type="protein sequence ID" value="HIS36027.1"/>
    <property type="molecule type" value="Genomic_DNA"/>
</dbReference>
<dbReference type="GO" id="GO:0006396">
    <property type="term" value="P:RNA processing"/>
    <property type="evidence" value="ECO:0007669"/>
    <property type="project" value="InterPro"/>
</dbReference>
<evidence type="ECO:0000256" key="1">
    <source>
        <dbReference type="ARBA" id="ARBA00022603"/>
    </source>
</evidence>
<evidence type="ECO:0000313" key="5">
    <source>
        <dbReference type="Proteomes" id="UP000823928"/>
    </source>
</evidence>
<gene>
    <name evidence="4" type="ORF">IAC10_05280</name>
</gene>
<reference evidence="4" key="2">
    <citation type="journal article" date="2021" name="PeerJ">
        <title>Extensive microbial diversity within the chicken gut microbiome revealed by metagenomics and culture.</title>
        <authorList>
            <person name="Gilroy R."/>
            <person name="Ravi A."/>
            <person name="Getino M."/>
            <person name="Pursley I."/>
            <person name="Horton D.L."/>
            <person name="Alikhan N.F."/>
            <person name="Baker D."/>
            <person name="Gharbi K."/>
            <person name="Hall N."/>
            <person name="Watson M."/>
            <person name="Adriaenssens E.M."/>
            <person name="Foster-Nyarko E."/>
            <person name="Jarju S."/>
            <person name="Secka A."/>
            <person name="Antonio M."/>
            <person name="Oren A."/>
            <person name="Chaudhuri R.R."/>
            <person name="La Ragione R."/>
            <person name="Hildebrand F."/>
            <person name="Pallen M.J."/>
        </authorList>
    </citation>
    <scope>NUCLEOTIDE SEQUENCE</scope>
    <source>
        <strain evidence="4">6276</strain>
    </source>
</reference>
<organism evidence="4 5">
    <name type="scientific">Candidatus Scatousia excrementigallinarum</name>
    <dbReference type="NCBI Taxonomy" id="2840935"/>
    <lineage>
        <taxon>Bacteria</taxon>
        <taxon>Candidatus Scatousia</taxon>
    </lineage>
</organism>
<dbReference type="GO" id="GO:0003723">
    <property type="term" value="F:RNA binding"/>
    <property type="evidence" value="ECO:0007669"/>
    <property type="project" value="InterPro"/>
</dbReference>
<dbReference type="InterPro" id="IPR029026">
    <property type="entry name" value="tRNA_m1G_MTases_N"/>
</dbReference>
<evidence type="ECO:0000256" key="2">
    <source>
        <dbReference type="ARBA" id="ARBA00022679"/>
    </source>
</evidence>
<evidence type="ECO:0000313" key="4">
    <source>
        <dbReference type="EMBL" id="HIS36027.1"/>
    </source>
</evidence>
<dbReference type="PANTHER" id="PTHR43191:SF2">
    <property type="entry name" value="RRNA METHYLTRANSFERASE 3, MITOCHONDRIAL"/>
    <property type="match status" value="1"/>
</dbReference>
<dbReference type="Gene3D" id="3.40.1280.10">
    <property type="match status" value="1"/>
</dbReference>
<accession>A0A9D1EYW2</accession>
<dbReference type="Proteomes" id="UP000823928">
    <property type="component" value="Unassembled WGS sequence"/>
</dbReference>
<protein>
    <submittedName>
        <fullName evidence="4">RNA methyltransferase</fullName>
    </submittedName>
</protein>
<dbReference type="InterPro" id="IPR051259">
    <property type="entry name" value="rRNA_Methyltransferase"/>
</dbReference>
<dbReference type="SUPFAM" id="SSF75217">
    <property type="entry name" value="alpha/beta knot"/>
    <property type="match status" value="1"/>
</dbReference>
<keyword evidence="1 4" id="KW-0489">Methyltransferase</keyword>
<comment type="caution">
    <text evidence="4">The sequence shown here is derived from an EMBL/GenBank/DDBJ whole genome shotgun (WGS) entry which is preliminary data.</text>
</comment>
<reference evidence="4" key="1">
    <citation type="submission" date="2020-10" db="EMBL/GenBank/DDBJ databases">
        <authorList>
            <person name="Gilroy R."/>
        </authorList>
    </citation>
    <scope>NUCLEOTIDE SEQUENCE</scope>
    <source>
        <strain evidence="4">6276</strain>
    </source>
</reference>
<dbReference type="GO" id="GO:0008173">
    <property type="term" value="F:RNA methyltransferase activity"/>
    <property type="evidence" value="ECO:0007669"/>
    <property type="project" value="InterPro"/>
</dbReference>
<dbReference type="AlphaFoldDB" id="A0A9D1EYW2"/>
<dbReference type="PANTHER" id="PTHR43191">
    <property type="entry name" value="RRNA METHYLTRANSFERASE 3"/>
    <property type="match status" value="1"/>
</dbReference>
<feature type="domain" description="tRNA/rRNA methyltransferase SpoU type" evidence="3">
    <location>
        <begin position="55"/>
        <end position="191"/>
    </location>
</feature>
<dbReference type="InterPro" id="IPR029028">
    <property type="entry name" value="Alpha/beta_knot_MTases"/>
</dbReference>
<evidence type="ECO:0000259" key="3">
    <source>
        <dbReference type="Pfam" id="PF00588"/>
    </source>
</evidence>
<keyword evidence="2" id="KW-0808">Transferase</keyword>